<comment type="similarity">
    <text evidence="2 9 11">Belongs to the thiolase-like superfamily. Beta-ketoacyl-ACP synthases family.</text>
</comment>
<feature type="domain" description="Ketosynthase family 3 (KS3)" evidence="12">
    <location>
        <begin position="1"/>
        <end position="442"/>
    </location>
</feature>
<evidence type="ECO:0000256" key="2">
    <source>
        <dbReference type="ARBA" id="ARBA00008467"/>
    </source>
</evidence>
<dbReference type="PROSITE" id="PS00606">
    <property type="entry name" value="KS3_1"/>
    <property type="match status" value="1"/>
</dbReference>
<evidence type="ECO:0000256" key="11">
    <source>
        <dbReference type="RuleBase" id="RU003694"/>
    </source>
</evidence>
<keyword evidence="8" id="KW-0012">Acyltransferase</keyword>
<evidence type="ECO:0000256" key="7">
    <source>
        <dbReference type="ARBA" id="ARBA00023160"/>
    </source>
</evidence>
<dbReference type="InterPro" id="IPR020841">
    <property type="entry name" value="PKS_Beta-ketoAc_synthase_dom"/>
</dbReference>
<dbReference type="FunFam" id="3.40.47.10:FF:000015">
    <property type="entry name" value="3-oxoacyl-[acyl-carrier-protein] synthase, mitochondrial"/>
    <property type="match status" value="1"/>
</dbReference>
<evidence type="ECO:0000313" key="13">
    <source>
        <dbReference type="EMBL" id="RPB23005.1"/>
    </source>
</evidence>
<evidence type="ECO:0000256" key="3">
    <source>
        <dbReference type="ARBA" id="ARBA00022516"/>
    </source>
</evidence>
<evidence type="ECO:0000256" key="1">
    <source>
        <dbReference type="ARBA" id="ARBA00005194"/>
    </source>
</evidence>
<evidence type="ECO:0000256" key="9">
    <source>
        <dbReference type="PIRNR" id="PIRNR000447"/>
    </source>
</evidence>
<keyword evidence="3 9" id="KW-0444">Lipid biosynthesis</keyword>
<evidence type="ECO:0000256" key="4">
    <source>
        <dbReference type="ARBA" id="ARBA00022679"/>
    </source>
</evidence>
<dbReference type="Gene3D" id="3.40.47.10">
    <property type="match status" value="1"/>
</dbReference>
<dbReference type="InterPro" id="IPR000794">
    <property type="entry name" value="Beta-ketoacyl_synthase"/>
</dbReference>
<dbReference type="InParanoid" id="A0A3N4LY76"/>
<dbReference type="SMART" id="SM00825">
    <property type="entry name" value="PKS_KS"/>
    <property type="match status" value="1"/>
</dbReference>
<dbReference type="NCBIfam" id="NF005589">
    <property type="entry name" value="PRK07314.1"/>
    <property type="match status" value="1"/>
</dbReference>
<dbReference type="Pfam" id="PF02801">
    <property type="entry name" value="Ketoacyl-synt_C"/>
    <property type="match status" value="1"/>
</dbReference>
<dbReference type="FunFam" id="3.40.47.10:FF:000024">
    <property type="entry name" value="3-oxoacyl-[acyl-carrier-protein] synthase, mitochondrial"/>
    <property type="match status" value="1"/>
</dbReference>
<evidence type="ECO:0000313" key="14">
    <source>
        <dbReference type="Proteomes" id="UP000267821"/>
    </source>
</evidence>
<proteinExistence type="inferred from homology"/>
<reference evidence="13 14" key="1">
    <citation type="journal article" date="2018" name="Nat. Ecol. Evol.">
        <title>Pezizomycetes genomes reveal the molecular basis of ectomycorrhizal truffle lifestyle.</title>
        <authorList>
            <person name="Murat C."/>
            <person name="Payen T."/>
            <person name="Noel B."/>
            <person name="Kuo A."/>
            <person name="Morin E."/>
            <person name="Chen J."/>
            <person name="Kohler A."/>
            <person name="Krizsan K."/>
            <person name="Balestrini R."/>
            <person name="Da Silva C."/>
            <person name="Montanini B."/>
            <person name="Hainaut M."/>
            <person name="Levati E."/>
            <person name="Barry K.W."/>
            <person name="Belfiori B."/>
            <person name="Cichocki N."/>
            <person name="Clum A."/>
            <person name="Dockter R.B."/>
            <person name="Fauchery L."/>
            <person name="Guy J."/>
            <person name="Iotti M."/>
            <person name="Le Tacon F."/>
            <person name="Lindquist E.A."/>
            <person name="Lipzen A."/>
            <person name="Malagnac F."/>
            <person name="Mello A."/>
            <person name="Molinier V."/>
            <person name="Miyauchi S."/>
            <person name="Poulain J."/>
            <person name="Riccioni C."/>
            <person name="Rubini A."/>
            <person name="Sitrit Y."/>
            <person name="Splivallo R."/>
            <person name="Traeger S."/>
            <person name="Wang M."/>
            <person name="Zifcakova L."/>
            <person name="Wipf D."/>
            <person name="Zambonelli A."/>
            <person name="Paolocci F."/>
            <person name="Nowrousian M."/>
            <person name="Ottonello S."/>
            <person name="Baldrian P."/>
            <person name="Spatafora J.W."/>
            <person name="Henrissat B."/>
            <person name="Nagy L.G."/>
            <person name="Aury J.M."/>
            <person name="Wincker P."/>
            <person name="Grigoriev I.V."/>
            <person name="Bonfante P."/>
            <person name="Martin F.M."/>
        </authorList>
    </citation>
    <scope>NUCLEOTIDE SEQUENCE [LARGE SCALE GENOMIC DNA]</scope>
    <source>
        <strain evidence="13 14">ATCC MYA-4762</strain>
    </source>
</reference>
<dbReference type="STRING" id="1051890.A0A3N4LY76"/>
<comment type="pathway">
    <text evidence="1">Lipid metabolism; fatty acid biosynthesis.</text>
</comment>
<dbReference type="GO" id="GO:0004315">
    <property type="term" value="F:3-oxoacyl-[acyl-carrier-protein] synthase activity"/>
    <property type="evidence" value="ECO:0007669"/>
    <property type="project" value="InterPro"/>
</dbReference>
<dbReference type="Pfam" id="PF00109">
    <property type="entry name" value="ketoacyl-synt"/>
    <property type="match status" value="1"/>
</dbReference>
<evidence type="ECO:0000256" key="5">
    <source>
        <dbReference type="ARBA" id="ARBA00022832"/>
    </source>
</evidence>
<organism evidence="13 14">
    <name type="scientific">Terfezia boudieri ATCC MYA-4762</name>
    <dbReference type="NCBI Taxonomy" id="1051890"/>
    <lineage>
        <taxon>Eukaryota</taxon>
        <taxon>Fungi</taxon>
        <taxon>Dikarya</taxon>
        <taxon>Ascomycota</taxon>
        <taxon>Pezizomycotina</taxon>
        <taxon>Pezizomycetes</taxon>
        <taxon>Pezizales</taxon>
        <taxon>Pezizaceae</taxon>
        <taxon>Terfezia</taxon>
    </lineage>
</organism>
<dbReference type="Proteomes" id="UP000267821">
    <property type="component" value="Unassembled WGS sequence"/>
</dbReference>
<gene>
    <name evidence="13" type="ORF">L211DRAFT_883296</name>
</gene>
<dbReference type="EMBL" id="ML121548">
    <property type="protein sequence ID" value="RPB23005.1"/>
    <property type="molecule type" value="Genomic_DNA"/>
</dbReference>
<feature type="active site" description="For beta-ketoacyl synthase activity" evidence="10">
    <location>
        <position position="186"/>
    </location>
</feature>
<dbReference type="InterPro" id="IPR014031">
    <property type="entry name" value="Ketoacyl_synth_C"/>
</dbReference>
<dbReference type="GO" id="GO:0006633">
    <property type="term" value="P:fatty acid biosynthetic process"/>
    <property type="evidence" value="ECO:0007669"/>
    <property type="project" value="UniProtKB-KW"/>
</dbReference>
<dbReference type="SUPFAM" id="SSF53901">
    <property type="entry name" value="Thiolase-like"/>
    <property type="match status" value="2"/>
</dbReference>
<dbReference type="PANTHER" id="PTHR11712:SF336">
    <property type="entry name" value="3-OXOACYL-[ACYL-CARRIER-PROTEIN] SYNTHASE, MITOCHONDRIAL"/>
    <property type="match status" value="1"/>
</dbReference>
<dbReference type="PANTHER" id="PTHR11712">
    <property type="entry name" value="POLYKETIDE SYNTHASE-RELATED"/>
    <property type="match status" value="1"/>
</dbReference>
<dbReference type="PROSITE" id="PS52004">
    <property type="entry name" value="KS3_2"/>
    <property type="match status" value="1"/>
</dbReference>
<dbReference type="GO" id="GO:0005739">
    <property type="term" value="C:mitochondrion"/>
    <property type="evidence" value="ECO:0007669"/>
    <property type="project" value="TreeGrafter"/>
</dbReference>
<keyword evidence="14" id="KW-1185">Reference proteome</keyword>
<evidence type="ECO:0000256" key="8">
    <source>
        <dbReference type="ARBA" id="ARBA00023315"/>
    </source>
</evidence>
<name>A0A3N4LY76_9PEZI</name>
<keyword evidence="6" id="KW-0443">Lipid metabolism</keyword>
<dbReference type="InterPro" id="IPR018201">
    <property type="entry name" value="Ketoacyl_synth_AS"/>
</dbReference>
<dbReference type="FunCoup" id="A0A3N4LY76">
    <property type="interactions" value="441"/>
</dbReference>
<accession>A0A3N4LY76</accession>
<dbReference type="NCBIfam" id="TIGR03150">
    <property type="entry name" value="fabF"/>
    <property type="match status" value="1"/>
</dbReference>
<evidence type="ECO:0000259" key="12">
    <source>
        <dbReference type="PROSITE" id="PS52004"/>
    </source>
</evidence>
<evidence type="ECO:0000256" key="10">
    <source>
        <dbReference type="PIRSR" id="PIRSR000447-1"/>
    </source>
</evidence>
<protein>
    <recommendedName>
        <fullName evidence="9">3-oxoacyl-[acyl-carrier-protein] synthase</fullName>
    </recommendedName>
</protein>
<dbReference type="InterPro" id="IPR017568">
    <property type="entry name" value="3-oxoacyl-ACP_synth-2"/>
</dbReference>
<dbReference type="CDD" id="cd00834">
    <property type="entry name" value="KAS_I_II"/>
    <property type="match status" value="1"/>
</dbReference>
<keyword evidence="5" id="KW-0276">Fatty acid metabolism</keyword>
<keyword evidence="7 9" id="KW-0275">Fatty acid biosynthesis</keyword>
<dbReference type="OrthoDB" id="5334845at2759"/>
<keyword evidence="4 9" id="KW-0808">Transferase</keyword>
<dbReference type="InterPro" id="IPR014030">
    <property type="entry name" value="Ketoacyl_synth_N"/>
</dbReference>
<evidence type="ECO:0000256" key="6">
    <source>
        <dbReference type="ARBA" id="ARBA00023098"/>
    </source>
</evidence>
<dbReference type="PIRSF" id="PIRSF000447">
    <property type="entry name" value="KAS_II"/>
    <property type="match status" value="1"/>
</dbReference>
<dbReference type="AlphaFoldDB" id="A0A3N4LY76"/>
<sequence>MRRVVVTGLGAITPLGVAGIRRTWQRLLAGHCGIVNILDRDERIAQLPCRIAAVVPMGKKVDGGWDPSEWLAPGVGFSISRIIGGADDRRMALFSQYAIAAAEEALGDAGLLGNMSEEQKDMAGVCIGSGIGSLDDVYNTSVTYEKGGYKKVSPLFVPRLLINMAAGHITMKHGFRGPNHAASTACTTGAHALGDASRFILHSDATIMLAGGSESCIHPLSLSGFCRAKSLCTAHNSTPHLSSRPFDSLRSGFVMGEGAGVVVLEELKHAKARGARIYAELKGYGLSGDAHHMTAPPEDGAGAERAMRAALRNAGVEPRRVGYINAHATSTVLGDRAENRAIKSVMLGQGGVERAGLVNISSTKGAVGHLLGAAGVVEAIFSILAVKENVLPPTLNLDHPGDPPEEFDCNYVPKAAQEKDVDVALTNSFGFGGTNASLCFAKYE</sequence>
<dbReference type="InterPro" id="IPR016039">
    <property type="entry name" value="Thiolase-like"/>
</dbReference>